<evidence type="ECO:0000259" key="2">
    <source>
        <dbReference type="PROSITE" id="PS50060"/>
    </source>
</evidence>
<name>G0MB16_CAEBE</name>
<feature type="domain" description="MAM" evidence="2">
    <location>
        <begin position="83"/>
        <end position="264"/>
    </location>
</feature>
<feature type="signal peptide" evidence="1">
    <location>
        <begin position="1"/>
        <end position="17"/>
    </location>
</feature>
<proteinExistence type="predicted"/>
<accession>G0MB16</accession>
<protein>
    <recommendedName>
        <fullName evidence="2">MAM domain-containing protein</fullName>
    </recommendedName>
</protein>
<dbReference type="PROSITE" id="PS50060">
    <property type="entry name" value="MAM_2"/>
    <property type="match status" value="1"/>
</dbReference>
<dbReference type="InterPro" id="IPR000998">
    <property type="entry name" value="MAM_dom"/>
</dbReference>
<dbReference type="FunCoup" id="G0MB16">
    <property type="interactions" value="184"/>
</dbReference>
<dbReference type="GO" id="GO:0016020">
    <property type="term" value="C:membrane"/>
    <property type="evidence" value="ECO:0007669"/>
    <property type="project" value="InterPro"/>
</dbReference>
<organism evidence="4">
    <name type="scientific">Caenorhabditis brenneri</name>
    <name type="common">Nematode worm</name>
    <dbReference type="NCBI Taxonomy" id="135651"/>
    <lineage>
        <taxon>Eukaryota</taxon>
        <taxon>Metazoa</taxon>
        <taxon>Ecdysozoa</taxon>
        <taxon>Nematoda</taxon>
        <taxon>Chromadorea</taxon>
        <taxon>Rhabditida</taxon>
        <taxon>Rhabditina</taxon>
        <taxon>Rhabditomorpha</taxon>
        <taxon>Rhabditoidea</taxon>
        <taxon>Rhabditidae</taxon>
        <taxon>Peloderinae</taxon>
        <taxon>Caenorhabditis</taxon>
    </lineage>
</organism>
<dbReference type="EMBL" id="GL379788">
    <property type="protein sequence ID" value="EGT40383.1"/>
    <property type="molecule type" value="Genomic_DNA"/>
</dbReference>
<keyword evidence="1" id="KW-0732">Signal</keyword>
<dbReference type="InParanoid" id="G0MB16"/>
<dbReference type="OMA" id="DLECHDF"/>
<feature type="chain" id="PRO_5003403249" description="MAM domain-containing protein" evidence="1">
    <location>
        <begin position="18"/>
        <end position="432"/>
    </location>
</feature>
<dbReference type="Proteomes" id="UP000008068">
    <property type="component" value="Unassembled WGS sequence"/>
</dbReference>
<dbReference type="OrthoDB" id="5808132at2759"/>
<dbReference type="eggNOG" id="ENOG502SKSP">
    <property type="taxonomic scope" value="Eukaryota"/>
</dbReference>
<dbReference type="HOGENOM" id="CLU_050296_0_0_1"/>
<sequence>MIFFVLVLFSKTYSVISQCPTSQLIDAAYFSNEVPRLRSKKKILIGKSKNCEISEILGGHTDVDIIFPMFKEGSPLGNVVIQCTCDLECHDFDSFFTRACRWHNEKNGCYGTGDELDFIRMRGAWGHAGESVFMTSDKPDGFFLLVGIQQKLPEMYSAMLVSDPIQCQQGDGIVRFRHWTSPGVKIRVCTRPPSMRRHYSWCSGSVKRKPGKSAVVVIPGSILTMFEIVIEAYGFTLDAFGVQGGAAAIDDISYNTTAIYQCAMLPHIPKLQNVTKSVCNSMKCDFDTGDCLKKLGKKWEISDEPVGPKPTGILKPLEGDFGYVQGPGDATLSLGKLLIPRTYGLQFCYFSESIGTDFEVILRPDDSKEKLVLYNVTSVDRFSQEWQCKRVFLSVNGTIDFSVRNLRNKFSYFGLDQIDLFDPMTSMSACDF</sequence>
<evidence type="ECO:0000313" key="3">
    <source>
        <dbReference type="EMBL" id="EGT40383.1"/>
    </source>
</evidence>
<evidence type="ECO:0000256" key="1">
    <source>
        <dbReference type="SAM" id="SignalP"/>
    </source>
</evidence>
<keyword evidence="4" id="KW-1185">Reference proteome</keyword>
<reference evidence="4" key="1">
    <citation type="submission" date="2011-07" db="EMBL/GenBank/DDBJ databases">
        <authorList>
            <consortium name="Caenorhabditis brenneri Sequencing and Analysis Consortium"/>
            <person name="Wilson R.K."/>
        </authorList>
    </citation>
    <scope>NUCLEOTIDE SEQUENCE [LARGE SCALE GENOMIC DNA]</scope>
    <source>
        <strain evidence="4">PB2801</strain>
    </source>
</reference>
<gene>
    <name evidence="3" type="ORF">CAEBREN_20196</name>
</gene>
<dbReference type="AlphaFoldDB" id="G0MB16"/>
<evidence type="ECO:0000313" key="4">
    <source>
        <dbReference type="Proteomes" id="UP000008068"/>
    </source>
</evidence>